<reference evidence="2" key="1">
    <citation type="journal article" date="2019" name="Int. J. Syst. Evol. Microbiol.">
        <title>The Global Catalogue of Microorganisms (GCM) 10K type strain sequencing project: providing services to taxonomists for standard genome sequencing and annotation.</title>
        <authorList>
            <consortium name="The Broad Institute Genomics Platform"/>
            <consortium name="The Broad Institute Genome Sequencing Center for Infectious Disease"/>
            <person name="Wu L."/>
            <person name="Ma J."/>
        </authorList>
    </citation>
    <scope>NUCLEOTIDE SEQUENCE [LARGE SCALE GENOMIC DNA]</scope>
    <source>
        <strain evidence="2">TISTR 2241</strain>
    </source>
</reference>
<comment type="caution">
    <text evidence="1">The sequence shown here is derived from an EMBL/GenBank/DDBJ whole genome shotgun (WGS) entry which is preliminary data.</text>
</comment>
<accession>A0ABW5PLF0</accession>
<dbReference type="RefSeq" id="WP_373681543.1">
    <property type="nucleotide sequence ID" value="NZ_JBHUMR010000006.1"/>
</dbReference>
<organism evidence="1 2">
    <name type="scientific">Terrilactibacillus laevilacticus</name>
    <dbReference type="NCBI Taxonomy" id="1380157"/>
    <lineage>
        <taxon>Bacteria</taxon>
        <taxon>Bacillati</taxon>
        <taxon>Bacillota</taxon>
        <taxon>Bacilli</taxon>
        <taxon>Bacillales</taxon>
        <taxon>Bacillaceae</taxon>
        <taxon>Terrilactibacillus</taxon>
    </lineage>
</organism>
<dbReference type="Gene3D" id="3.20.20.100">
    <property type="entry name" value="NADP-dependent oxidoreductase domain"/>
    <property type="match status" value="1"/>
</dbReference>
<evidence type="ECO:0000313" key="2">
    <source>
        <dbReference type="Proteomes" id="UP001597458"/>
    </source>
</evidence>
<evidence type="ECO:0000313" key="1">
    <source>
        <dbReference type="EMBL" id="MFD2616091.1"/>
    </source>
</evidence>
<gene>
    <name evidence="1" type="ORF">ACFSTF_01970</name>
</gene>
<protein>
    <submittedName>
        <fullName evidence="1">Uncharacterized protein</fullName>
    </submittedName>
</protein>
<dbReference type="Proteomes" id="UP001597458">
    <property type="component" value="Unassembled WGS sequence"/>
</dbReference>
<dbReference type="InterPro" id="IPR036812">
    <property type="entry name" value="NAD(P)_OxRdtase_dom_sf"/>
</dbReference>
<keyword evidence="2" id="KW-1185">Reference proteome</keyword>
<name>A0ABW5PLF0_9BACI</name>
<dbReference type="EMBL" id="JBHUMR010000006">
    <property type="protein sequence ID" value="MFD2616091.1"/>
    <property type="molecule type" value="Genomic_DNA"/>
</dbReference>
<sequence length="47" mass="5532">MIENFDAFNFALTNQDMDKIMKLDQGQSLFFSHYDPETVEFITGLIR</sequence>
<proteinExistence type="predicted"/>